<evidence type="ECO:0000259" key="10">
    <source>
        <dbReference type="Pfam" id="PF10017"/>
    </source>
</evidence>
<evidence type="ECO:0000256" key="5">
    <source>
        <dbReference type="ARBA" id="ARBA00022603"/>
    </source>
</evidence>
<dbReference type="STRING" id="655827.E9E0Q2"/>
<keyword evidence="6" id="KW-0808">Transferase</keyword>
<keyword evidence="5" id="KW-0489">Methyltransferase</keyword>
<dbReference type="NCBIfam" id="TIGR03439">
    <property type="entry name" value="methyl_EasF"/>
    <property type="match status" value="1"/>
</dbReference>
<dbReference type="GO" id="GO:0009820">
    <property type="term" value="P:alkaloid metabolic process"/>
    <property type="evidence" value="ECO:0007669"/>
    <property type="project" value="UniProtKB-KW"/>
</dbReference>
<comment type="similarity">
    <text evidence="2">Belongs to the methyltransferase superfamily.</text>
</comment>
<dbReference type="GeneID" id="19247761"/>
<dbReference type="Gene3D" id="3.40.50.150">
    <property type="entry name" value="Vaccinia Virus protein VP39"/>
    <property type="match status" value="1"/>
</dbReference>
<dbReference type="EMBL" id="GL698490">
    <property type="protein sequence ID" value="EFY90456.1"/>
    <property type="molecule type" value="Genomic_DNA"/>
</dbReference>
<dbReference type="Pfam" id="PF10017">
    <property type="entry name" value="Methyltransf_33"/>
    <property type="match status" value="1"/>
</dbReference>
<evidence type="ECO:0000256" key="8">
    <source>
        <dbReference type="ARBA" id="ARBA00039094"/>
    </source>
</evidence>
<dbReference type="HOGENOM" id="CLU_049766_0_1_1"/>
<dbReference type="Proteomes" id="UP000002499">
    <property type="component" value="Unassembled WGS sequence"/>
</dbReference>
<protein>
    <recommendedName>
        <fullName evidence="8">4-dimethylallyltryptophan N-methyltransferase</fullName>
        <ecNumber evidence="8">2.1.1.261</ecNumber>
    </recommendedName>
</protein>
<gene>
    <name evidence="11" type="ORF">MAC_03450</name>
</gene>
<dbReference type="InterPro" id="IPR017805">
    <property type="entry name" value="SAM_MeTrfase_EasF-type_put"/>
</dbReference>
<evidence type="ECO:0000256" key="6">
    <source>
        <dbReference type="ARBA" id="ARBA00022679"/>
    </source>
</evidence>
<keyword evidence="12" id="KW-1185">Reference proteome</keyword>
<evidence type="ECO:0000313" key="11">
    <source>
        <dbReference type="EMBL" id="EFY90456.1"/>
    </source>
</evidence>
<dbReference type="GO" id="GO:0008168">
    <property type="term" value="F:methyltransferase activity"/>
    <property type="evidence" value="ECO:0007669"/>
    <property type="project" value="UniProtKB-KW"/>
</dbReference>
<evidence type="ECO:0000256" key="9">
    <source>
        <dbReference type="ARBA" id="ARBA00049425"/>
    </source>
</evidence>
<name>E9E0Q2_METAQ</name>
<dbReference type="GO" id="GO:0032259">
    <property type="term" value="P:methylation"/>
    <property type="evidence" value="ECO:0007669"/>
    <property type="project" value="UniProtKB-KW"/>
</dbReference>
<evidence type="ECO:0000313" key="12">
    <source>
        <dbReference type="Proteomes" id="UP000002499"/>
    </source>
</evidence>
<dbReference type="PANTHER" id="PTHR43397">
    <property type="entry name" value="ERGOTHIONEINE BIOSYNTHESIS PROTEIN 1"/>
    <property type="match status" value="1"/>
</dbReference>
<dbReference type="InParanoid" id="E9E0Q2"/>
<accession>E9E0Q2</accession>
<evidence type="ECO:0000256" key="3">
    <source>
        <dbReference type="ARBA" id="ARBA00011738"/>
    </source>
</evidence>
<comment type="catalytic activity">
    <reaction evidence="9">
        <text>4-(3-methylbut-2-enyl)-L-tryptophan + S-adenosyl-L-methionine = 4-(3-methylbut-2-enyl)-L-abrine + S-adenosyl-L-homocysteine + H(+)</text>
        <dbReference type="Rhea" id="RHEA:34435"/>
        <dbReference type="ChEBI" id="CHEBI:15378"/>
        <dbReference type="ChEBI" id="CHEBI:57856"/>
        <dbReference type="ChEBI" id="CHEBI:58209"/>
        <dbReference type="ChEBI" id="CHEBI:59789"/>
        <dbReference type="ChEBI" id="CHEBI:67248"/>
        <dbReference type="EC" id="2.1.1.261"/>
    </reaction>
</comment>
<evidence type="ECO:0000256" key="4">
    <source>
        <dbReference type="ARBA" id="ARBA00022589"/>
    </source>
</evidence>
<dbReference type="AlphaFoldDB" id="E9E0Q2"/>
<dbReference type="InterPro" id="IPR019257">
    <property type="entry name" value="MeTrfase_dom"/>
</dbReference>
<evidence type="ECO:0000256" key="2">
    <source>
        <dbReference type="ARBA" id="ARBA00008361"/>
    </source>
</evidence>
<dbReference type="InterPro" id="IPR017804">
    <property type="entry name" value="MeTrfase_EgtD-like"/>
</dbReference>
<dbReference type="eggNOG" id="ENOG502SNB7">
    <property type="taxonomic scope" value="Eukaryota"/>
</dbReference>
<dbReference type="PANTHER" id="PTHR43397:SF1">
    <property type="entry name" value="ERGOTHIONEINE BIOSYNTHESIS PROTEIN 1"/>
    <property type="match status" value="1"/>
</dbReference>
<proteinExistence type="inferred from homology"/>
<keyword evidence="4" id="KW-0017">Alkaloid metabolism</keyword>
<dbReference type="InterPro" id="IPR029063">
    <property type="entry name" value="SAM-dependent_MTases_sf"/>
</dbReference>
<keyword evidence="7" id="KW-0949">S-adenosyl-L-methionine</keyword>
<organism evidence="12">
    <name type="scientific">Metarhizium acridum (strain CQMa 102)</name>
    <dbReference type="NCBI Taxonomy" id="655827"/>
    <lineage>
        <taxon>Eukaryota</taxon>
        <taxon>Fungi</taxon>
        <taxon>Dikarya</taxon>
        <taxon>Ascomycota</taxon>
        <taxon>Pezizomycotina</taxon>
        <taxon>Sordariomycetes</taxon>
        <taxon>Hypocreomycetidae</taxon>
        <taxon>Hypocreales</taxon>
        <taxon>Clavicipitaceae</taxon>
        <taxon>Metarhizium</taxon>
    </lineage>
</organism>
<feature type="domain" description="Histidine-specific methyltransferase SAM-dependent" evidence="10">
    <location>
        <begin position="26"/>
        <end position="343"/>
    </location>
</feature>
<dbReference type="InterPro" id="IPR051128">
    <property type="entry name" value="EgtD_Methyltrsf_superfamily"/>
</dbReference>
<sequence length="361" mass="40981">MGSLSEMENDTVLDIGGSSMPTDLGERLIDTLKSKDKTPILPDEFLYSDEGLEFWKVIISQDEFYQTHDEIALFKENGEAISKLFARESKKLFLLDIGAGDTGKVSHLLGKLKTHAQVPITYCALDISKASLEANVTKLAKEHSGPGSTVNTIGLWGTFQQGQKFATEKVFDGRMIYLSLGSVLCNDEWDKAVEHLKGWKKVMRPDDLMLVGMDGHTAKNKDQRKKLWDSYHKREALLEPFFENGYEVMNRSIGGRIFNNKNFEYHAEIEDEPTTRHRNWIIARKDIWCEATNSMIKAGQEYDWFDAHRYGPEKVREMCSQVELEVVKVWQAKGSHFYQYLIRPIGAPVLKDSDSGVSGVA</sequence>
<reference evidence="11 12" key="1">
    <citation type="journal article" date="2011" name="PLoS Genet.">
        <title>Genome sequencing and comparative transcriptomics of the model entomopathogenic fungi Metarhizium anisopliae and M. acridum.</title>
        <authorList>
            <person name="Gao Q."/>
            <person name="Jin K."/>
            <person name="Ying S.H."/>
            <person name="Zhang Y."/>
            <person name="Xiao G."/>
            <person name="Shang Y."/>
            <person name="Duan Z."/>
            <person name="Hu X."/>
            <person name="Xie X.Q."/>
            <person name="Zhou G."/>
            <person name="Peng G."/>
            <person name="Luo Z."/>
            <person name="Huang W."/>
            <person name="Wang B."/>
            <person name="Fang W."/>
            <person name="Wang S."/>
            <person name="Zhong Y."/>
            <person name="Ma L.J."/>
            <person name="St Leger R.J."/>
            <person name="Zhao G.P."/>
            <person name="Pei Y."/>
            <person name="Feng M.G."/>
            <person name="Xia Y."/>
            <person name="Wang C."/>
        </authorList>
    </citation>
    <scope>NUCLEOTIDE SEQUENCE [LARGE SCALE GENOMIC DNA]</scope>
    <source>
        <strain evidence="11 12">CQMa 102</strain>
    </source>
</reference>
<dbReference type="OMA" id="IWAAYHS"/>
<dbReference type="EC" id="2.1.1.261" evidence="8"/>
<evidence type="ECO:0000256" key="7">
    <source>
        <dbReference type="ARBA" id="ARBA00022691"/>
    </source>
</evidence>
<dbReference type="RefSeq" id="XP_007809790.1">
    <property type="nucleotide sequence ID" value="XM_007811599.1"/>
</dbReference>
<comment type="subunit">
    <text evidence="3">Homodimer.</text>
</comment>
<dbReference type="OrthoDB" id="659at2759"/>
<evidence type="ECO:0000256" key="1">
    <source>
        <dbReference type="ARBA" id="ARBA00005107"/>
    </source>
</evidence>
<dbReference type="KEGG" id="maw:19247761"/>
<dbReference type="PIRSF" id="PIRSF018005">
    <property type="entry name" value="UCP018005"/>
    <property type="match status" value="1"/>
</dbReference>
<comment type="pathway">
    <text evidence="1">Alkaloid biosynthesis; ergot alkaloid biosynthesis.</text>
</comment>